<keyword evidence="2 3" id="KW-0786">Thiamine pyrophosphate</keyword>
<dbReference type="Pfam" id="PF02776">
    <property type="entry name" value="TPP_enzyme_N"/>
    <property type="match status" value="1"/>
</dbReference>
<dbReference type="GO" id="GO:0019752">
    <property type="term" value="P:carboxylic acid metabolic process"/>
    <property type="evidence" value="ECO:0007669"/>
    <property type="project" value="UniProtKB-ARBA"/>
</dbReference>
<dbReference type="PANTHER" id="PTHR42981">
    <property type="entry name" value="PYRUVATE DEHYDROGENASE [UBIQUINONE]"/>
    <property type="match status" value="1"/>
</dbReference>
<dbReference type="InterPro" id="IPR012000">
    <property type="entry name" value="Thiamin_PyroP_enz_cen_dom"/>
</dbReference>
<gene>
    <name evidence="7" type="ORF">AUC43_09970</name>
</gene>
<dbReference type="SUPFAM" id="SSF52518">
    <property type="entry name" value="Thiamin diphosphate-binding fold (THDP-binding)"/>
    <property type="match status" value="2"/>
</dbReference>
<dbReference type="InterPro" id="IPR029035">
    <property type="entry name" value="DHS-like_NAD/FAD-binding_dom"/>
</dbReference>
<dbReference type="InterPro" id="IPR047211">
    <property type="entry name" value="POXB-like"/>
</dbReference>
<dbReference type="GO" id="GO:0003824">
    <property type="term" value="F:catalytic activity"/>
    <property type="evidence" value="ECO:0007669"/>
    <property type="project" value="InterPro"/>
</dbReference>
<feature type="domain" description="Thiamine pyrophosphate enzyme central" evidence="4">
    <location>
        <begin position="192"/>
        <end position="319"/>
    </location>
</feature>
<dbReference type="InterPro" id="IPR011766">
    <property type="entry name" value="TPP_enzyme_TPP-bd"/>
</dbReference>
<dbReference type="Pfam" id="PF00205">
    <property type="entry name" value="TPP_enzyme_M"/>
    <property type="match status" value="1"/>
</dbReference>
<dbReference type="InterPro" id="IPR029061">
    <property type="entry name" value="THDP-binding"/>
</dbReference>
<keyword evidence="8" id="KW-1185">Reference proteome</keyword>
<dbReference type="CDD" id="cd02014">
    <property type="entry name" value="TPP_POX"/>
    <property type="match status" value="1"/>
</dbReference>
<evidence type="ECO:0000313" key="8">
    <source>
        <dbReference type="Proteomes" id="UP000059542"/>
    </source>
</evidence>
<proteinExistence type="inferred from homology"/>
<dbReference type="RefSeq" id="WP_068192566.1">
    <property type="nucleotide sequence ID" value="NZ_CP013909.1"/>
</dbReference>
<evidence type="ECO:0000259" key="5">
    <source>
        <dbReference type="Pfam" id="PF02775"/>
    </source>
</evidence>
<evidence type="ECO:0000256" key="2">
    <source>
        <dbReference type="ARBA" id="ARBA00023052"/>
    </source>
</evidence>
<dbReference type="Gene3D" id="3.40.50.970">
    <property type="match status" value="2"/>
</dbReference>
<evidence type="ECO:0000259" key="6">
    <source>
        <dbReference type="Pfam" id="PF02776"/>
    </source>
</evidence>
<sequence length="575" mass="61109">MPKKSVAEIIVDTLQAAGVRRVFGVVGDSLNGITDAIRTREGIEFVAVRHEEGGAFAAGAEAALTGDLAVCAGSCGPGNTHLINGLFDCHRSRVPVLALAAQIPNVEIGTGYFQETHPERLFRECSHYCELISVPEQAVRTIESAVAAAIGLRGVAVVVLPGDVAYLETDAPEVRLPTQGRNSALVPAEADIRQAAALLNAGDKVTILAGIGCAGAHAELLQTAAALHAPVVHALRGKEWVEPNNPYDVGLTGLLGMPAGYHALLDADTVLMLGTDFPYRQFYPDDARVVQVDSRPEHIGRRTRVEIGLVGTVADTLRLLLPHLAPRTDAAHLEDAQQRHADDEAHLAELATGEPGDTSLHPQHVARLLDELASEDAIFTCDVGTPTIWAARYLHMNGQRRLIGSFVHGSMANAVSQAYGAALAQPSRQVVAMCGDGGVAMLLSELLTIRQHKVPVKLIVFNNSALSFVELEMKAAGILEYGTELDNPDFGAVAEAAGLRGFRVSDPGQLEGVLREALAHDGPVLVDAVVKRQELSMPPSIDRKQVAGFSLYAVKALIDGRGGELLELAKTNLFR</sequence>
<feature type="domain" description="Thiamine pyrophosphate enzyme N-terminal TPP-binding" evidence="6">
    <location>
        <begin position="5"/>
        <end position="115"/>
    </location>
</feature>
<evidence type="ECO:0000256" key="1">
    <source>
        <dbReference type="ARBA" id="ARBA00007812"/>
    </source>
</evidence>
<accession>A0A0U3JYG1</accession>
<dbReference type="EMBL" id="CP013909">
    <property type="protein sequence ID" value="ALW85391.1"/>
    <property type="molecule type" value="Genomic_DNA"/>
</dbReference>
<dbReference type="NCBIfam" id="NF006591">
    <property type="entry name" value="PRK09124.1"/>
    <property type="match status" value="1"/>
</dbReference>
<feature type="domain" description="Thiamine pyrophosphate enzyme TPP-binding" evidence="5">
    <location>
        <begin position="382"/>
        <end position="527"/>
    </location>
</feature>
<dbReference type="InterPro" id="IPR047210">
    <property type="entry name" value="TPP_PYR_POXB-like"/>
</dbReference>
<dbReference type="SUPFAM" id="SSF52467">
    <property type="entry name" value="DHS-like NAD/FAD-binding domain"/>
    <property type="match status" value="1"/>
</dbReference>
<dbReference type="InterPro" id="IPR012001">
    <property type="entry name" value="Thiamin_PyroP_enz_TPP-bd_dom"/>
</dbReference>
<evidence type="ECO:0000313" key="7">
    <source>
        <dbReference type="EMBL" id="ALW85391.1"/>
    </source>
</evidence>
<name>A0A0U3JYG1_9BACT</name>
<comment type="similarity">
    <text evidence="1 3">Belongs to the TPP enzyme family.</text>
</comment>
<dbReference type="CDD" id="cd07039">
    <property type="entry name" value="TPP_PYR_POX"/>
    <property type="match status" value="1"/>
</dbReference>
<dbReference type="GO" id="GO:0000287">
    <property type="term" value="F:magnesium ion binding"/>
    <property type="evidence" value="ECO:0007669"/>
    <property type="project" value="InterPro"/>
</dbReference>
<dbReference type="GO" id="GO:0030976">
    <property type="term" value="F:thiamine pyrophosphate binding"/>
    <property type="evidence" value="ECO:0007669"/>
    <property type="project" value="InterPro"/>
</dbReference>
<reference evidence="7 8" key="1">
    <citation type="submission" date="2015-12" db="EMBL/GenBank/DDBJ databases">
        <authorList>
            <person name="Shamseldin A."/>
            <person name="Moawad H."/>
            <person name="Abd El-Rahim W.M."/>
            <person name="Sadowsky M.J."/>
        </authorList>
    </citation>
    <scope>NUCLEOTIDE SEQUENCE [LARGE SCALE GENOMIC DNA]</scope>
    <source>
        <strain evidence="7 8">DG5B</strain>
    </source>
</reference>
<organism evidence="7 8">
    <name type="scientific">Hymenobacter sedentarius</name>
    <dbReference type="NCBI Taxonomy" id="1411621"/>
    <lineage>
        <taxon>Bacteria</taxon>
        <taxon>Pseudomonadati</taxon>
        <taxon>Bacteroidota</taxon>
        <taxon>Cytophagia</taxon>
        <taxon>Cytophagales</taxon>
        <taxon>Hymenobacteraceae</taxon>
        <taxon>Hymenobacter</taxon>
    </lineage>
</organism>
<evidence type="ECO:0000259" key="4">
    <source>
        <dbReference type="Pfam" id="PF00205"/>
    </source>
</evidence>
<dbReference type="Pfam" id="PF02775">
    <property type="entry name" value="TPP_enzyme_C"/>
    <property type="match status" value="1"/>
</dbReference>
<dbReference type="AlphaFoldDB" id="A0A0U3JYG1"/>
<evidence type="ECO:0000256" key="3">
    <source>
        <dbReference type="RuleBase" id="RU362132"/>
    </source>
</evidence>
<protein>
    <submittedName>
        <fullName evidence="7">Pyruvate dehydrogenase</fullName>
    </submittedName>
</protein>
<dbReference type="STRING" id="1411621.AUC43_09970"/>
<dbReference type="OrthoDB" id="4494979at2"/>
<dbReference type="InterPro" id="IPR047212">
    <property type="entry name" value="TPP_POXB-like"/>
</dbReference>
<dbReference type="PANTHER" id="PTHR42981:SF2">
    <property type="entry name" value="PYRUVATE DEHYDROGENASE [UBIQUINONE]"/>
    <property type="match status" value="1"/>
</dbReference>
<dbReference type="Proteomes" id="UP000059542">
    <property type="component" value="Chromosome"/>
</dbReference>
<dbReference type="Gene3D" id="3.40.50.1220">
    <property type="entry name" value="TPP-binding domain"/>
    <property type="match status" value="1"/>
</dbReference>
<keyword evidence="7" id="KW-0670">Pyruvate</keyword>
<dbReference type="KEGG" id="hyg:AUC43_09970"/>